<evidence type="ECO:0000313" key="1">
    <source>
        <dbReference type="EMBL" id="MFD2247562.1"/>
    </source>
</evidence>
<comment type="caution">
    <text evidence="1">The sequence shown here is derived from an EMBL/GenBank/DDBJ whole genome shotgun (WGS) entry which is preliminary data.</text>
</comment>
<proteinExistence type="predicted"/>
<name>A0ABW5CYV7_9BACT</name>
<reference evidence="2" key="1">
    <citation type="journal article" date="2019" name="Int. J. Syst. Evol. Microbiol.">
        <title>The Global Catalogue of Microorganisms (GCM) 10K type strain sequencing project: providing services to taxonomists for standard genome sequencing and annotation.</title>
        <authorList>
            <consortium name="The Broad Institute Genomics Platform"/>
            <consortium name="The Broad Institute Genome Sequencing Center for Infectious Disease"/>
            <person name="Wu L."/>
            <person name="Ma J."/>
        </authorList>
    </citation>
    <scope>NUCLEOTIDE SEQUENCE [LARGE SCALE GENOMIC DNA]</scope>
    <source>
        <strain evidence="2">CGMCC 4.1782</strain>
    </source>
</reference>
<keyword evidence="2" id="KW-1185">Reference proteome</keyword>
<organism evidence="1 2">
    <name type="scientific">Pontibacter ruber</name>
    <dbReference type="NCBI Taxonomy" id="1343895"/>
    <lineage>
        <taxon>Bacteria</taxon>
        <taxon>Pseudomonadati</taxon>
        <taxon>Bacteroidota</taxon>
        <taxon>Cytophagia</taxon>
        <taxon>Cytophagales</taxon>
        <taxon>Hymenobacteraceae</taxon>
        <taxon>Pontibacter</taxon>
    </lineage>
</organism>
<accession>A0ABW5CYV7</accession>
<dbReference type="RefSeq" id="WP_250430539.1">
    <property type="nucleotide sequence ID" value="NZ_JALPRR010000003.1"/>
</dbReference>
<gene>
    <name evidence="1" type="ORF">ACFSKP_14945</name>
</gene>
<dbReference type="EMBL" id="JBHUIM010000002">
    <property type="protein sequence ID" value="MFD2247562.1"/>
    <property type="molecule type" value="Genomic_DNA"/>
</dbReference>
<protein>
    <submittedName>
        <fullName evidence="1">Uncharacterized protein</fullName>
    </submittedName>
</protein>
<dbReference type="Proteomes" id="UP001597374">
    <property type="component" value="Unassembled WGS sequence"/>
</dbReference>
<evidence type="ECO:0000313" key="2">
    <source>
        <dbReference type="Proteomes" id="UP001597374"/>
    </source>
</evidence>
<sequence>MMLQPLIFALNPEVTVSLVKYKSESHTQIKHVEFEASTTGAVMMPSE</sequence>